<gene>
    <name evidence="1" type="ORF">PITCH_A680021</name>
</gene>
<accession>A0A445N1P6</accession>
<dbReference type="AlphaFoldDB" id="A0A445N1P6"/>
<sequence>MTVRLYNYETVNNIVIVRIAKLMPDLKIYPENDWKIEITVGGLFFLPFR</sequence>
<name>A0A445N1P6_9BACT</name>
<proteinExistence type="predicted"/>
<dbReference type="EMBL" id="OJIN01000212">
    <property type="protein sequence ID" value="SPD75622.1"/>
    <property type="molecule type" value="Genomic_DNA"/>
</dbReference>
<organism evidence="1">
    <name type="scientific">uncultured Desulfobacterium sp</name>
    <dbReference type="NCBI Taxonomy" id="201089"/>
    <lineage>
        <taxon>Bacteria</taxon>
        <taxon>Pseudomonadati</taxon>
        <taxon>Thermodesulfobacteriota</taxon>
        <taxon>Desulfobacteria</taxon>
        <taxon>Desulfobacterales</taxon>
        <taxon>Desulfobacteriaceae</taxon>
        <taxon>Desulfobacterium</taxon>
        <taxon>environmental samples</taxon>
    </lineage>
</organism>
<protein>
    <submittedName>
        <fullName evidence="1">Uncharacterized protein</fullName>
    </submittedName>
</protein>
<reference evidence="1" key="1">
    <citation type="submission" date="2018-01" db="EMBL/GenBank/DDBJ databases">
        <authorList>
            <person name="Regsiter A."/>
            <person name="William W."/>
        </authorList>
    </citation>
    <scope>NUCLEOTIDE SEQUENCE</scope>
    <source>
        <strain evidence="1">TRIP AH-1</strain>
    </source>
</reference>
<evidence type="ECO:0000313" key="1">
    <source>
        <dbReference type="EMBL" id="SPD75622.1"/>
    </source>
</evidence>